<evidence type="ECO:0000313" key="3">
    <source>
        <dbReference type="Proteomes" id="UP001165065"/>
    </source>
</evidence>
<dbReference type="OrthoDB" id="10688356at2759"/>
<feature type="compositionally biased region" description="Gly residues" evidence="1">
    <location>
        <begin position="345"/>
        <end position="362"/>
    </location>
</feature>
<feature type="compositionally biased region" description="Gly residues" evidence="1">
    <location>
        <begin position="385"/>
        <end position="394"/>
    </location>
</feature>
<dbReference type="Proteomes" id="UP001165065">
    <property type="component" value="Unassembled WGS sequence"/>
</dbReference>
<dbReference type="EMBL" id="BRYA01000691">
    <property type="protein sequence ID" value="GMI29941.1"/>
    <property type="molecule type" value="Genomic_DNA"/>
</dbReference>
<feature type="compositionally biased region" description="Basic residues" evidence="1">
    <location>
        <begin position="421"/>
        <end position="430"/>
    </location>
</feature>
<feature type="compositionally biased region" description="Gly residues" evidence="1">
    <location>
        <begin position="407"/>
        <end position="418"/>
    </location>
</feature>
<feature type="compositionally biased region" description="Pro residues" evidence="1">
    <location>
        <begin position="460"/>
        <end position="478"/>
    </location>
</feature>
<feature type="compositionally biased region" description="Polar residues" evidence="1">
    <location>
        <begin position="82"/>
        <end position="95"/>
    </location>
</feature>
<protein>
    <submittedName>
        <fullName evidence="2">Uncharacterized protein</fullName>
    </submittedName>
</protein>
<feature type="compositionally biased region" description="Polar residues" evidence="1">
    <location>
        <begin position="28"/>
        <end position="57"/>
    </location>
</feature>
<feature type="region of interest" description="Disordered" evidence="1">
    <location>
        <begin position="1"/>
        <end position="104"/>
    </location>
</feature>
<feature type="compositionally biased region" description="Low complexity" evidence="1">
    <location>
        <begin position="152"/>
        <end position="165"/>
    </location>
</feature>
<dbReference type="AlphaFoldDB" id="A0A9W7G2Z5"/>
<reference evidence="3" key="1">
    <citation type="journal article" date="2023" name="Commun. Biol.">
        <title>Genome analysis of Parmales, the sister group of diatoms, reveals the evolutionary specialization of diatoms from phago-mixotrophs to photoautotrophs.</title>
        <authorList>
            <person name="Ban H."/>
            <person name="Sato S."/>
            <person name="Yoshikawa S."/>
            <person name="Yamada K."/>
            <person name="Nakamura Y."/>
            <person name="Ichinomiya M."/>
            <person name="Sato N."/>
            <person name="Blanc-Mathieu R."/>
            <person name="Endo H."/>
            <person name="Kuwata A."/>
            <person name="Ogata H."/>
        </authorList>
    </citation>
    <scope>NUCLEOTIDE SEQUENCE [LARGE SCALE GENOMIC DNA]</scope>
</reference>
<evidence type="ECO:0000313" key="2">
    <source>
        <dbReference type="EMBL" id="GMI29941.1"/>
    </source>
</evidence>
<feature type="region of interest" description="Disordered" evidence="1">
    <location>
        <begin position="270"/>
        <end position="303"/>
    </location>
</feature>
<keyword evidence="3" id="KW-1185">Reference proteome</keyword>
<comment type="caution">
    <text evidence="2">The sequence shown here is derived from an EMBL/GenBank/DDBJ whole genome shotgun (WGS) entry which is preliminary data.</text>
</comment>
<proteinExistence type="predicted"/>
<feature type="compositionally biased region" description="Polar residues" evidence="1">
    <location>
        <begin position="140"/>
        <end position="150"/>
    </location>
</feature>
<feature type="compositionally biased region" description="Low complexity" evidence="1">
    <location>
        <begin position="395"/>
        <end position="406"/>
    </location>
</feature>
<feature type="region of interest" description="Disordered" evidence="1">
    <location>
        <begin position="133"/>
        <end position="168"/>
    </location>
</feature>
<gene>
    <name evidence="2" type="ORF">TrCOL_g6439</name>
</gene>
<evidence type="ECO:0000256" key="1">
    <source>
        <dbReference type="SAM" id="MobiDB-lite"/>
    </source>
</evidence>
<feature type="region of interest" description="Disordered" evidence="1">
    <location>
        <begin position="341"/>
        <end position="492"/>
    </location>
</feature>
<feature type="compositionally biased region" description="Pro residues" evidence="1">
    <location>
        <begin position="69"/>
        <end position="80"/>
    </location>
</feature>
<accession>A0A9W7G2Z5</accession>
<sequence length="760" mass="80120">MSPSPNSRSKLPGSLSPKGKAGKKQLKMDTSSAGNPQLLKASSSAPSDQLQGPTPATSAPAGGGLQSTFPPPPLSPPPQIPSNVTPPTQYITMSLTSPTPPPSYVNDDEAVITVAGRCYKYTVVKGGAAENYKTEDGGVETTTDSQLKNITDTDQTSSSTPPDGTSEGGEVGVCTLLYSVPITCLGLTGFDIGVVMRRPNVYWIEDTGREEVGGGGRAKTVMEWCVKEGSVRSRIGKSGRPFGTSPKVSPLSGFGSSPYNAYDTLAGAGNTYDHTHLDPSDGGRQGGSGQIRKTGRKTKPSKRLKELGLGGIKDYLGGTDYGGERNTRVNNYKGKEGGITTQGVGVLGGGGGKGKGTNGNEGMGHTKEDDTAGNQGGKRDLGGRKISGGRGTKVGGNYNTTGYGNWERGGGQGAGQNRGGDKKHNKKMKRSPAAVDVGAIREGSTSTLGSLSVPFQQQRTPPPTSSPLSTPGPRPPSQPRQDAGTTARMLPQPHLSSSIGQLYHTPPPPETVTRVVLTLLQLYSPSGGLTVGQLAGLIMGTSGLGIEKGTRDCTAVKDKFFHFQATRGERDKASKMEAGGANYNTMIALLKVLEEVKIIKKEGEGEEGTRYTMGRDEVSWGRDDGLGRIRKTKWLGLDGKGMVWQPTAGTPGNSVVRAVVNTMMGAGRDVDAEGEGMGAMGRGGSWVAGTVQGVAREISRRKEEVERSVTRKKIMKRILEEGGGIKEIQQEWRGDDEVWEEGLKFELFDQGHNRKKSPKK</sequence>
<name>A0A9W7G2Z5_9STRA</name>
<feature type="compositionally biased region" description="Basic residues" evidence="1">
    <location>
        <begin position="293"/>
        <end position="302"/>
    </location>
</feature>
<organism evidence="2 3">
    <name type="scientific">Triparma columacea</name>
    <dbReference type="NCBI Taxonomy" id="722753"/>
    <lineage>
        <taxon>Eukaryota</taxon>
        <taxon>Sar</taxon>
        <taxon>Stramenopiles</taxon>
        <taxon>Ochrophyta</taxon>
        <taxon>Bolidophyceae</taxon>
        <taxon>Parmales</taxon>
        <taxon>Triparmaceae</taxon>
        <taxon>Triparma</taxon>
    </lineage>
</organism>